<keyword evidence="4" id="KW-0812">Transmembrane</keyword>
<dbReference type="InterPro" id="IPR039627">
    <property type="entry name" value="Yme2_C"/>
</dbReference>
<comment type="function">
    <text evidence="10 12">Plays a role in maintaining the mitochondrial genome and in controlling the mtDNA escape. Involved in the regulation of mtDNA nucleotide structure and number. May have a dispensable role in early maturation of pre-rRNA.</text>
</comment>
<sequence>MFTRFGRHSASQNSSLARVRASGSLARHNPPSCFTYPGLRSRYASFQAGENQSGHINAGPNEGILFFDNVSPMKIQKYLGFPMTFPDKAPGFLSYFISPSMTGTEPSKIIKNAATKSNLSIRATETLWRLKEGGAFVKFTHGGDASLSEVEKVLQQYLTDHPIKPWWSPLQGMSVSLVKGRPWVEDLFRLPTPRLRVEFVAPEPGSEPVELSQEKLYEFFRPYGKLNDIVVQPPDSKVLPRFAYLDYADMRTAVVARNCMHGFVIGETEGGGKSGTLLRLKYERKIKAHWIRDWIVNHPRIVVPILAAIVAGITVAVFDPIRTFFVKAHITRVLNIQENSWYKWIVGYATDFIPWHHKSRDDDGMEAVWDDRKQNIEQIQTWLMETADTFIIVQGPRGSGKRELVVDQALKDRKHKLVIDCKPIQEARGESATINAAAAGVGYKPVFSWLNNLSGMIDLAAQGATGVKTGFSETLDSQLAKIWNTTGTALRQIALDQRHKDDKDAHLPDDEWLEAHPDLRPVVVIDNFLHKSQEGGVVYDKISDWAARLTTSNIAHVVFLTHDVAYTKSLSKALPDRVFHQIPLSDCSPHVAKKFVLRHLDADVADDPAPKDGSPKEVPSETRTDLQELDTCIDLLGGRLTDLEFLARRIKTGETPTKAVHEIIDQSASEILKMYIFGIDDAESRNWSPEQAWLLIKKLAEEESLRYNEILLDDTFKSNGEKTLRALEQVELISIVSSPSGRPSLIKPGKPVYHPAFKRLTKDSVLRSRLDLAVLTELVKVENATIEKCEGELLRLSDIEGRPALIAGRVQYLLAKLAKSQRAIEKYELEMGACKKVLSREH</sequence>
<dbReference type="PANTHER" id="PTHR32198">
    <property type="entry name" value="MITOCHONDRIAL ESCAPE PROTEIN 2"/>
    <property type="match status" value="1"/>
</dbReference>
<dbReference type="OrthoDB" id="10267654at2759"/>
<dbReference type="InterPro" id="IPR035979">
    <property type="entry name" value="RBD_domain_sf"/>
</dbReference>
<evidence type="ECO:0000256" key="5">
    <source>
        <dbReference type="ARBA" id="ARBA00022792"/>
    </source>
</evidence>
<evidence type="ECO:0000256" key="10">
    <source>
        <dbReference type="ARBA" id="ARBA00025276"/>
    </source>
</evidence>
<dbReference type="Gene3D" id="3.30.70.330">
    <property type="match status" value="1"/>
</dbReference>
<evidence type="ECO:0000313" key="14">
    <source>
        <dbReference type="EMBL" id="CAI6330071.1"/>
    </source>
</evidence>
<evidence type="ECO:0000256" key="4">
    <source>
        <dbReference type="ARBA" id="ARBA00022692"/>
    </source>
</evidence>
<dbReference type="GO" id="GO:0003723">
    <property type="term" value="F:RNA binding"/>
    <property type="evidence" value="ECO:0007669"/>
    <property type="project" value="UniProtKB-UniRule"/>
</dbReference>
<dbReference type="InterPro" id="IPR034260">
    <property type="entry name" value="Yme2_RRM"/>
</dbReference>
<dbReference type="SUPFAM" id="SSF54928">
    <property type="entry name" value="RNA-binding domain, RBD"/>
    <property type="match status" value="1"/>
</dbReference>
<dbReference type="GO" id="GO:0005743">
    <property type="term" value="C:mitochondrial inner membrane"/>
    <property type="evidence" value="ECO:0007669"/>
    <property type="project" value="UniProtKB-SubCell"/>
</dbReference>
<evidence type="ECO:0000256" key="7">
    <source>
        <dbReference type="ARBA" id="ARBA00022989"/>
    </source>
</evidence>
<name>A0A9W4UA21_9PLEO</name>
<evidence type="ECO:0000256" key="9">
    <source>
        <dbReference type="ARBA" id="ARBA00023136"/>
    </source>
</evidence>
<evidence type="ECO:0000256" key="1">
    <source>
        <dbReference type="ARBA" id="ARBA00004434"/>
    </source>
</evidence>
<comment type="similarity">
    <text evidence="2 12">Belongs to the YME2 family.</text>
</comment>
<keyword evidence="5 12" id="KW-0999">Mitochondrion inner membrane</keyword>
<dbReference type="Proteomes" id="UP001152607">
    <property type="component" value="Unassembled WGS sequence"/>
</dbReference>
<keyword evidence="12" id="KW-0507">mRNA processing</keyword>
<evidence type="ECO:0000256" key="12">
    <source>
        <dbReference type="RuleBase" id="RU367108"/>
    </source>
</evidence>
<dbReference type="CDD" id="cd12433">
    <property type="entry name" value="RRM_Yme2p_like"/>
    <property type="match status" value="1"/>
</dbReference>
<comment type="caution">
    <text evidence="14">The sequence shown here is derived from an EMBL/GenBank/DDBJ whole genome shotgun (WGS) entry which is preliminary data.</text>
</comment>
<keyword evidence="9" id="KW-0472">Membrane</keyword>
<evidence type="ECO:0000256" key="2">
    <source>
        <dbReference type="ARBA" id="ARBA00010320"/>
    </source>
</evidence>
<keyword evidence="6" id="KW-0809">Transit peptide</keyword>
<protein>
    <recommendedName>
        <fullName evidence="3 12">Mitochondrial escape protein 2</fullName>
    </recommendedName>
</protein>
<dbReference type="PROSITE" id="PS50102">
    <property type="entry name" value="RRM"/>
    <property type="match status" value="1"/>
</dbReference>
<evidence type="ECO:0000256" key="6">
    <source>
        <dbReference type="ARBA" id="ARBA00022946"/>
    </source>
</evidence>
<evidence type="ECO:0000256" key="8">
    <source>
        <dbReference type="ARBA" id="ARBA00023128"/>
    </source>
</evidence>
<keyword evidence="11 12" id="KW-0694">RNA-binding</keyword>
<dbReference type="Pfam" id="PF00076">
    <property type="entry name" value="RRM_1"/>
    <property type="match status" value="1"/>
</dbReference>
<reference evidence="14" key="1">
    <citation type="submission" date="2023-01" db="EMBL/GenBank/DDBJ databases">
        <authorList>
            <person name="Van Ghelder C."/>
            <person name="Rancurel C."/>
        </authorList>
    </citation>
    <scope>NUCLEOTIDE SEQUENCE</scope>
    <source>
        <strain evidence="14">CNCM I-4278</strain>
    </source>
</reference>
<organism evidence="14 15">
    <name type="scientific">Periconia digitata</name>
    <dbReference type="NCBI Taxonomy" id="1303443"/>
    <lineage>
        <taxon>Eukaryota</taxon>
        <taxon>Fungi</taxon>
        <taxon>Dikarya</taxon>
        <taxon>Ascomycota</taxon>
        <taxon>Pezizomycotina</taxon>
        <taxon>Dothideomycetes</taxon>
        <taxon>Pleosporomycetidae</taxon>
        <taxon>Pleosporales</taxon>
        <taxon>Massarineae</taxon>
        <taxon>Periconiaceae</taxon>
        <taxon>Periconia</taxon>
    </lineage>
</organism>
<evidence type="ECO:0000256" key="11">
    <source>
        <dbReference type="PROSITE-ProRule" id="PRU00176"/>
    </source>
</evidence>
<dbReference type="AlphaFoldDB" id="A0A9W4UA21"/>
<proteinExistence type="inferred from homology"/>
<dbReference type="EMBL" id="CAOQHR010000002">
    <property type="protein sequence ID" value="CAI6330071.1"/>
    <property type="molecule type" value="Genomic_DNA"/>
</dbReference>
<gene>
    <name evidence="14" type="ORF">PDIGIT_LOCUS4189</name>
</gene>
<evidence type="ECO:0000256" key="3">
    <source>
        <dbReference type="ARBA" id="ARBA00020222"/>
    </source>
</evidence>
<dbReference type="GO" id="GO:0006397">
    <property type="term" value="P:mRNA processing"/>
    <property type="evidence" value="ECO:0007669"/>
    <property type="project" value="UniProtKB-UniRule"/>
</dbReference>
<keyword evidence="7" id="KW-1133">Transmembrane helix</keyword>
<evidence type="ECO:0000259" key="13">
    <source>
        <dbReference type="PROSITE" id="PS50102"/>
    </source>
</evidence>
<dbReference type="Pfam" id="PF10443">
    <property type="entry name" value="RNA12"/>
    <property type="match status" value="1"/>
</dbReference>
<dbReference type="InterPro" id="IPR000504">
    <property type="entry name" value="RRM_dom"/>
</dbReference>
<accession>A0A9W4UA21</accession>
<evidence type="ECO:0000313" key="15">
    <source>
        <dbReference type="Proteomes" id="UP001152607"/>
    </source>
</evidence>
<keyword evidence="8 12" id="KW-0496">Mitochondrion</keyword>
<comment type="subcellular location">
    <subcellularLocation>
        <location evidence="1 12">Mitochondrion inner membrane</location>
        <topology evidence="1 12">Single-pass membrane protein</topology>
    </subcellularLocation>
</comment>
<keyword evidence="15" id="KW-1185">Reference proteome</keyword>
<dbReference type="InterPro" id="IPR012677">
    <property type="entry name" value="Nucleotide-bd_a/b_plait_sf"/>
</dbReference>
<feature type="domain" description="RRM" evidence="13">
    <location>
        <begin position="196"/>
        <end position="285"/>
    </location>
</feature>
<dbReference type="InterPro" id="IPR018850">
    <property type="entry name" value="Mt_escape_2_C"/>
</dbReference>
<dbReference type="PANTHER" id="PTHR32198:SF2">
    <property type="entry name" value="MITOCHONDRIAL ESCAPE PROTEIN 2"/>
    <property type="match status" value="1"/>
</dbReference>